<keyword evidence="1" id="KW-0812">Transmembrane</keyword>
<feature type="transmembrane region" description="Helical" evidence="1">
    <location>
        <begin position="12"/>
        <end position="43"/>
    </location>
</feature>
<protein>
    <submittedName>
        <fullName evidence="3">Lia operon protein LiaF</fullName>
    </submittedName>
</protein>
<dbReference type="EMBL" id="SMAN01000006">
    <property type="protein sequence ID" value="TCT23639.1"/>
    <property type="molecule type" value="Genomic_DNA"/>
</dbReference>
<reference evidence="3 4" key="1">
    <citation type="submission" date="2019-03" db="EMBL/GenBank/DDBJ databases">
        <title>Genomic Encyclopedia of Type Strains, Phase IV (KMG-IV): sequencing the most valuable type-strain genomes for metagenomic binning, comparative biology and taxonomic classification.</title>
        <authorList>
            <person name="Goeker M."/>
        </authorList>
    </citation>
    <scope>NUCLEOTIDE SEQUENCE [LARGE SCALE GENOMIC DNA]</scope>
    <source>
        <strain evidence="3 4">DSM 25894</strain>
    </source>
</reference>
<keyword evidence="1" id="KW-0472">Membrane</keyword>
<dbReference type="NCBIfam" id="NF040535">
    <property type="entry name" value="LiaF_C_term"/>
    <property type="match status" value="1"/>
</dbReference>
<dbReference type="PIRSF" id="PIRSF031509">
    <property type="entry name" value="Cell_wall_LiaF/YvqF"/>
    <property type="match status" value="1"/>
</dbReference>
<keyword evidence="4" id="KW-1185">Reference proteome</keyword>
<evidence type="ECO:0000313" key="3">
    <source>
        <dbReference type="EMBL" id="TCT23639.1"/>
    </source>
</evidence>
<dbReference type="Pfam" id="PF09922">
    <property type="entry name" value="LiaF-like_C"/>
    <property type="match status" value="1"/>
</dbReference>
<accession>A0A4R3N9I6</accession>
<comment type="caution">
    <text evidence="3">The sequence shown here is derived from an EMBL/GenBank/DDBJ whole genome shotgun (WGS) entry which is preliminary data.</text>
</comment>
<dbReference type="InterPro" id="IPR047793">
    <property type="entry name" value="LiaF_C"/>
</dbReference>
<dbReference type="AlphaFoldDB" id="A0A4R3N9I6"/>
<keyword evidence="1" id="KW-1133">Transmembrane helix</keyword>
<dbReference type="RefSeq" id="WP_132371433.1">
    <property type="nucleotide sequence ID" value="NZ_SMAN01000006.1"/>
</dbReference>
<evidence type="ECO:0000313" key="4">
    <source>
        <dbReference type="Proteomes" id="UP000294650"/>
    </source>
</evidence>
<proteinExistence type="predicted"/>
<dbReference type="Proteomes" id="UP000294650">
    <property type="component" value="Unassembled WGS sequence"/>
</dbReference>
<gene>
    <name evidence="3" type="ORF">EDD68_10649</name>
</gene>
<feature type="domain" description="Cell wall-active antibiotics response LiaF-like C-terminal" evidence="2">
    <location>
        <begin position="124"/>
        <end position="236"/>
    </location>
</feature>
<organism evidence="3 4">
    <name type="scientific">Melghiribacillus thermohalophilus</name>
    <dbReference type="NCBI Taxonomy" id="1324956"/>
    <lineage>
        <taxon>Bacteria</taxon>
        <taxon>Bacillati</taxon>
        <taxon>Bacillota</taxon>
        <taxon>Bacilli</taxon>
        <taxon>Bacillales</taxon>
        <taxon>Bacillaceae</taxon>
        <taxon>Melghiribacillus</taxon>
    </lineage>
</organism>
<evidence type="ECO:0000259" key="2">
    <source>
        <dbReference type="Pfam" id="PF09922"/>
    </source>
</evidence>
<name>A0A4R3N9I6_9BACI</name>
<sequence>MIKWLTEHAQIIVVILGISLAFEILLNTDLIVMALMAGFFLYYGLKKRGGTTGTILFIIGVFMSFATLLHSFTLRIFAFILVIAFFVNYSSRDKENAGDSQGTVETADEAKQTNVQTARFQNRIFGNQTYDQEIFDMEDINIQYGFGDTTIDLSLTIIPPGETIIMLRGIAGNIKIYLPFEAQFSIHHSVVAGNVHILGEEKSCLNESILYQTPHYDNAGRKVKILTSAIIGNLEVRNV</sequence>
<evidence type="ECO:0000256" key="1">
    <source>
        <dbReference type="SAM" id="Phobius"/>
    </source>
</evidence>
<dbReference type="OrthoDB" id="2351415at2"/>
<feature type="transmembrane region" description="Helical" evidence="1">
    <location>
        <begin position="55"/>
        <end position="87"/>
    </location>
</feature>
<dbReference type="InterPro" id="IPR024425">
    <property type="entry name" value="LiaF-like_C"/>
</dbReference>
<dbReference type="InterPro" id="IPR016975">
    <property type="entry name" value="Cell_wall_LiaF"/>
</dbReference>
<dbReference type="GO" id="GO:0016020">
    <property type="term" value="C:membrane"/>
    <property type="evidence" value="ECO:0007669"/>
    <property type="project" value="InterPro"/>
</dbReference>